<dbReference type="GO" id="GO:0090090">
    <property type="term" value="P:negative regulation of canonical Wnt signaling pathway"/>
    <property type="evidence" value="ECO:0007669"/>
    <property type="project" value="TreeGrafter"/>
</dbReference>
<protein>
    <submittedName>
        <fullName evidence="4">FERM domain-containing protein</fullName>
    </submittedName>
</protein>
<proteinExistence type="predicted"/>
<reference evidence="4" key="1">
    <citation type="submission" date="2016-04" db="UniProtKB">
        <authorList>
            <consortium name="WormBaseParasite"/>
        </authorList>
    </citation>
    <scope>IDENTIFICATION</scope>
</reference>
<evidence type="ECO:0000313" key="3">
    <source>
        <dbReference type="Proteomes" id="UP000271162"/>
    </source>
</evidence>
<dbReference type="PANTHER" id="PTHR13283">
    <property type="entry name" value="KREV INTERACTION TRAPPED 1-RELATED"/>
    <property type="match status" value="1"/>
</dbReference>
<dbReference type="STRING" id="27835.A0A158R0F9"/>
<reference evidence="2 3" key="2">
    <citation type="submission" date="2018-11" db="EMBL/GenBank/DDBJ databases">
        <authorList>
            <consortium name="Pathogen Informatics"/>
        </authorList>
    </citation>
    <scope>NUCLEOTIDE SEQUENCE [LARGE SCALE GENOMIC DNA]</scope>
</reference>
<dbReference type="InterPro" id="IPR014352">
    <property type="entry name" value="FERM/acyl-CoA-bd_prot_sf"/>
</dbReference>
<dbReference type="AlphaFoldDB" id="A0A158R0F9"/>
<sequence length="544" mass="61149">MLADFSEGGNVKDKNYNLHQPSLVPISTMSNGQEIPKNENEHLLSRSRSEISPTKSMDSDTGAEAFHLKRPVSIGGLVVEEKTAMDVAPTTTKKKLSETRQRPAVSFADPPSATLKRTPPLSISPIGHTLHHIPQSADYRKKKNDVVSMRVYISQFVRMDRPEPEDGDYAGIQFNIPGGRNATADYIVELMAAEYHIDRAIANEAFSLWMPYEMRRGWGEVLEKFATSEPEHLKRDDEPVLYFRRNVQLSETREQQIVTFCSRSLEMLLTDARSSLFLGRCPMPPERAAELAGLGFAMEDGTFDNKVHNVDWLRIHIEDQLPARMADSRVVESWKNASIVLKMNGVDEVRRQYLTKLRESTPCYGAAFFRGLIERPGINPLNLKKVFNYLISGATDTEVSSLSPDEIKKGHQHLLFLSFPDDDYIKSRNEFLVGKAENLANMKMNILHIFSSQTMLLNAMLNSVKSNLGDEETVLSEELVTDQTRASSTGYPVSGRVTVARTPSQSKCHRMCLASFEDGKFVKAKGTFKKVDWATVQRGVEVVL</sequence>
<dbReference type="EMBL" id="UYSL01020593">
    <property type="protein sequence ID" value="VDL75345.1"/>
    <property type="molecule type" value="Genomic_DNA"/>
</dbReference>
<feature type="compositionally biased region" description="Basic and acidic residues" evidence="1">
    <location>
        <begin position="36"/>
        <end position="49"/>
    </location>
</feature>
<accession>A0A158R0F9</accession>
<keyword evidence="3" id="KW-1185">Reference proteome</keyword>
<dbReference type="WBParaSite" id="NBR_0001175501-mRNA-1">
    <property type="protein sequence ID" value="NBR_0001175501-mRNA-1"/>
    <property type="gene ID" value="NBR_0001175501"/>
</dbReference>
<dbReference type="SUPFAM" id="SSF47031">
    <property type="entry name" value="Second domain of FERM"/>
    <property type="match status" value="1"/>
</dbReference>
<dbReference type="InterPro" id="IPR051594">
    <property type="entry name" value="KRIT1/FRMD8"/>
</dbReference>
<evidence type="ECO:0000313" key="4">
    <source>
        <dbReference type="WBParaSite" id="NBR_0001175501-mRNA-1"/>
    </source>
</evidence>
<feature type="region of interest" description="Disordered" evidence="1">
    <location>
        <begin position="89"/>
        <end position="125"/>
    </location>
</feature>
<dbReference type="OMA" id="YHRPYEC"/>
<dbReference type="InterPro" id="IPR035963">
    <property type="entry name" value="FERM_2"/>
</dbReference>
<dbReference type="Proteomes" id="UP000271162">
    <property type="component" value="Unassembled WGS sequence"/>
</dbReference>
<dbReference type="Gene3D" id="1.20.80.10">
    <property type="match status" value="1"/>
</dbReference>
<evidence type="ECO:0000313" key="2">
    <source>
        <dbReference type="EMBL" id="VDL75345.1"/>
    </source>
</evidence>
<feature type="compositionally biased region" description="Polar residues" evidence="1">
    <location>
        <begin position="22"/>
        <end position="33"/>
    </location>
</feature>
<dbReference type="Gene3D" id="3.10.20.90">
    <property type="entry name" value="Phosphatidylinositol 3-kinase Catalytic Subunit, Chain A, domain 1"/>
    <property type="match status" value="1"/>
</dbReference>
<feature type="region of interest" description="Disordered" evidence="1">
    <location>
        <begin position="22"/>
        <end position="61"/>
    </location>
</feature>
<dbReference type="GO" id="GO:0005886">
    <property type="term" value="C:plasma membrane"/>
    <property type="evidence" value="ECO:0007669"/>
    <property type="project" value="TreeGrafter"/>
</dbReference>
<dbReference type="PANTHER" id="PTHR13283:SF10">
    <property type="entry name" value="FERM DOMAIN-CONTAINING PROTEIN 8"/>
    <property type="match status" value="1"/>
</dbReference>
<organism evidence="4">
    <name type="scientific">Nippostrongylus brasiliensis</name>
    <name type="common">Rat hookworm</name>
    <dbReference type="NCBI Taxonomy" id="27835"/>
    <lineage>
        <taxon>Eukaryota</taxon>
        <taxon>Metazoa</taxon>
        <taxon>Ecdysozoa</taxon>
        <taxon>Nematoda</taxon>
        <taxon>Chromadorea</taxon>
        <taxon>Rhabditida</taxon>
        <taxon>Rhabditina</taxon>
        <taxon>Rhabditomorpha</taxon>
        <taxon>Strongyloidea</taxon>
        <taxon>Heligmosomidae</taxon>
        <taxon>Nippostrongylus</taxon>
    </lineage>
</organism>
<evidence type="ECO:0000256" key="1">
    <source>
        <dbReference type="SAM" id="MobiDB-lite"/>
    </source>
</evidence>
<gene>
    <name evidence="2" type="ORF">NBR_LOCUS11756</name>
</gene>
<name>A0A158R0F9_NIPBR</name>